<keyword evidence="4 6" id="KW-0067">ATP-binding</keyword>
<reference evidence="8" key="1">
    <citation type="journal article" date="2021" name="Environ. Microbiol.">
        <title>Cryptic niche differentiation of novel sediment ecotypes of Rugeria pomeroyi correlates with nitrate respiration.</title>
        <authorList>
            <person name="Lin X."/>
            <person name="McNichol J."/>
            <person name="Chu X."/>
            <person name="Qian Y."/>
            <person name="Luo H."/>
        </authorList>
    </citation>
    <scope>NUCLEOTIDE SEQUENCE</scope>
    <source>
        <strain evidence="8">SZCCDBB064</strain>
    </source>
</reference>
<organism evidence="8 9">
    <name type="scientific">Ruegeria pomeroyi</name>
    <dbReference type="NCBI Taxonomy" id="89184"/>
    <lineage>
        <taxon>Bacteria</taxon>
        <taxon>Pseudomonadati</taxon>
        <taxon>Pseudomonadota</taxon>
        <taxon>Alphaproteobacteria</taxon>
        <taxon>Rhodobacterales</taxon>
        <taxon>Roseobacteraceae</taxon>
        <taxon>Ruegeria</taxon>
    </lineage>
</organism>
<dbReference type="Gene3D" id="3.40.50.300">
    <property type="entry name" value="P-loop containing nucleotide triphosphate hydrolases"/>
    <property type="match status" value="2"/>
</dbReference>
<dbReference type="InterPro" id="IPR000212">
    <property type="entry name" value="DNA_helicase_UvrD/REP"/>
</dbReference>
<dbReference type="GO" id="GO:0016787">
    <property type="term" value="F:hydrolase activity"/>
    <property type="evidence" value="ECO:0007669"/>
    <property type="project" value="UniProtKB-UniRule"/>
</dbReference>
<dbReference type="GO" id="GO:0003677">
    <property type="term" value="F:DNA binding"/>
    <property type="evidence" value="ECO:0007669"/>
    <property type="project" value="InterPro"/>
</dbReference>
<sequence>MTSETAFAPGRYVPDVPTNGSTSAIADLVRRIVHARRGLSRAEAVNWVLQFLDDRDRVDATVRVAGVIDMLCELKDIGYGTMRDEPVLVSLPERRVALPGGTIVALGDHGISVGTGSEKLFPEVTGGATESLVEVLASFDEPVSLIGHKAIEPIGHWTGDGKMPAALRRALSLCGTFDPIEQKWSISEENASFLNEWFGLAPLDSSDLDSVPDETQLRVAKAPAGLRMVVEAGPGSGKTHVACERVISLVEAEGLAPSRILLLSFTRIAVAELRDRIGRRLGELPNAAALQVRTFDSFAARLLANAGLSSSGGHDAGIRAATRLMRSDNPLVADALGQLEHVIIDEAQDLVGDRKEMCEALLVLLDPACGVTVFGDFAQSIYGYQRRGTSGSTLLAEVATRADFTCDQLVRDHRTRTEALKEMFSSVRETLRGDPVGSRESYFHVREQIRSAAVENDITGFAFHPSTTGGLILTRSRRGLFTAAEHMRTAGRSFRLRLPDRPPRIEAWIGALLGGLPASTRMSQSDFRSLHEALSPAPWRSVEECWEILRDLDASGREMISVGNIAEGLEDPPLELLSDHEGSSGPLLSTIHAIKGREAERVMLLLTRAPYGDRVDWAEEARTLYVGATRASTELRTGWISPRKFYKIGDPERYWAAHPDHRMIEIGLEGDLVDWAEFVRSGHVVNEAEAISCIWRASIDEPRVAAYPDADGRLVLRIGDHDGAAIGCLSHALIDLIQALRKVERDSALPEVVAGIPVVGATAAVVPGRSGEAPSLALMPMLGGFGSIPR</sequence>
<keyword evidence="1 6" id="KW-0547">Nucleotide-binding</keyword>
<dbReference type="GO" id="GO:0000725">
    <property type="term" value="P:recombinational repair"/>
    <property type="evidence" value="ECO:0007669"/>
    <property type="project" value="TreeGrafter"/>
</dbReference>
<evidence type="ECO:0000256" key="5">
    <source>
        <dbReference type="ARBA" id="ARBA00034923"/>
    </source>
</evidence>
<accession>A0A9Q3WLG0</accession>
<dbReference type="PANTHER" id="PTHR11070:SF2">
    <property type="entry name" value="ATP-DEPENDENT DNA HELICASE SRS2"/>
    <property type="match status" value="1"/>
</dbReference>
<dbReference type="CDD" id="cd17932">
    <property type="entry name" value="DEXQc_UvrD"/>
    <property type="match status" value="1"/>
</dbReference>
<dbReference type="PANTHER" id="PTHR11070">
    <property type="entry name" value="UVRD / RECB / PCRA DNA HELICASE FAMILY MEMBER"/>
    <property type="match status" value="1"/>
</dbReference>
<evidence type="ECO:0000313" key="9">
    <source>
        <dbReference type="Proteomes" id="UP000813672"/>
    </source>
</evidence>
<dbReference type="Pfam" id="PF00580">
    <property type="entry name" value="UvrD-helicase"/>
    <property type="match status" value="1"/>
</dbReference>
<protein>
    <recommendedName>
        <fullName evidence="5">DNA 3'-5' helicase II</fullName>
    </recommendedName>
</protein>
<proteinExistence type="predicted"/>
<dbReference type="SUPFAM" id="SSF52540">
    <property type="entry name" value="P-loop containing nucleoside triphosphate hydrolases"/>
    <property type="match status" value="1"/>
</dbReference>
<evidence type="ECO:0000256" key="3">
    <source>
        <dbReference type="ARBA" id="ARBA00022806"/>
    </source>
</evidence>
<dbReference type="AlphaFoldDB" id="A0A9Q3WLG0"/>
<evidence type="ECO:0000256" key="6">
    <source>
        <dbReference type="PROSITE-ProRule" id="PRU00560"/>
    </source>
</evidence>
<dbReference type="GO" id="GO:0043138">
    <property type="term" value="F:3'-5' DNA helicase activity"/>
    <property type="evidence" value="ECO:0007669"/>
    <property type="project" value="TreeGrafter"/>
</dbReference>
<feature type="domain" description="UvrD-like helicase ATP-binding" evidence="7">
    <location>
        <begin position="211"/>
        <end position="542"/>
    </location>
</feature>
<comment type="caution">
    <text evidence="8">The sequence shown here is derived from an EMBL/GenBank/DDBJ whole genome shotgun (WGS) entry which is preliminary data.</text>
</comment>
<gene>
    <name evidence="8" type="ORF">KBY27_11005</name>
</gene>
<keyword evidence="2 6" id="KW-0378">Hydrolase</keyword>
<evidence type="ECO:0000256" key="2">
    <source>
        <dbReference type="ARBA" id="ARBA00022801"/>
    </source>
</evidence>
<dbReference type="InterPro" id="IPR014016">
    <property type="entry name" value="UvrD-like_ATP-bd"/>
</dbReference>
<dbReference type="InterPro" id="IPR027417">
    <property type="entry name" value="P-loop_NTPase"/>
</dbReference>
<name>A0A9Q3WLG0_9RHOB</name>
<evidence type="ECO:0000256" key="1">
    <source>
        <dbReference type="ARBA" id="ARBA00022741"/>
    </source>
</evidence>
<dbReference type="Proteomes" id="UP000813672">
    <property type="component" value="Unassembled WGS sequence"/>
</dbReference>
<evidence type="ECO:0000259" key="7">
    <source>
        <dbReference type="PROSITE" id="PS51198"/>
    </source>
</evidence>
<keyword evidence="3 6" id="KW-0347">Helicase</keyword>
<feature type="binding site" evidence="6">
    <location>
        <begin position="232"/>
        <end position="239"/>
    </location>
    <ligand>
        <name>ATP</name>
        <dbReference type="ChEBI" id="CHEBI:30616"/>
    </ligand>
</feature>
<evidence type="ECO:0000256" key="4">
    <source>
        <dbReference type="ARBA" id="ARBA00022840"/>
    </source>
</evidence>
<dbReference type="PROSITE" id="PS51198">
    <property type="entry name" value="UVRD_HELICASE_ATP_BIND"/>
    <property type="match status" value="1"/>
</dbReference>
<dbReference type="EMBL" id="JAGQAF010000006">
    <property type="protein sequence ID" value="MCE8537985.1"/>
    <property type="molecule type" value="Genomic_DNA"/>
</dbReference>
<dbReference type="GO" id="GO:0005524">
    <property type="term" value="F:ATP binding"/>
    <property type="evidence" value="ECO:0007669"/>
    <property type="project" value="UniProtKB-UniRule"/>
</dbReference>
<evidence type="ECO:0000313" key="8">
    <source>
        <dbReference type="EMBL" id="MCE8537985.1"/>
    </source>
</evidence>